<gene>
    <name evidence="1" type="ORF">ERS013165_03185</name>
    <name evidence="2" type="ORF">ERS013200_02355</name>
</gene>
<evidence type="ECO:0000313" key="2">
    <source>
        <dbReference type="EMBL" id="CSC82025.1"/>
    </source>
</evidence>
<name>A0A655ZCK1_VIBCL</name>
<protein>
    <submittedName>
        <fullName evidence="2">Uncharacterized protein</fullName>
    </submittedName>
</protein>
<dbReference type="EMBL" id="CWOW01000020">
    <property type="protein sequence ID" value="CSB04610.1"/>
    <property type="molecule type" value="Genomic_DNA"/>
</dbReference>
<evidence type="ECO:0000313" key="1">
    <source>
        <dbReference type="EMBL" id="CSB04610.1"/>
    </source>
</evidence>
<dbReference type="Proteomes" id="UP000041770">
    <property type="component" value="Unassembled WGS sequence"/>
</dbReference>
<sequence length="46" mass="5088">MLRCHCLTITHHLHFTLAQKCDLAGDGTRITKMVGHHHNSALPLTG</sequence>
<evidence type="ECO:0000313" key="4">
    <source>
        <dbReference type="Proteomes" id="UP000044806"/>
    </source>
</evidence>
<organism evidence="2 3">
    <name type="scientific">Vibrio cholerae</name>
    <dbReference type="NCBI Taxonomy" id="666"/>
    <lineage>
        <taxon>Bacteria</taxon>
        <taxon>Pseudomonadati</taxon>
        <taxon>Pseudomonadota</taxon>
        <taxon>Gammaproteobacteria</taxon>
        <taxon>Vibrionales</taxon>
        <taxon>Vibrionaceae</taxon>
        <taxon>Vibrio</taxon>
    </lineage>
</organism>
<reference evidence="3 4" key="1">
    <citation type="submission" date="2015-07" db="EMBL/GenBank/DDBJ databases">
        <authorList>
            <consortium name="Pathogen Informatics"/>
        </authorList>
    </citation>
    <scope>NUCLEOTIDE SEQUENCE [LARGE SCALE GENOMIC DNA]</scope>
    <source>
        <strain evidence="2 3">A316</strain>
        <strain evidence="1 4">A51</strain>
    </source>
</reference>
<dbReference type="AlphaFoldDB" id="A0A655ZCK1"/>
<dbReference type="EMBL" id="CWQY01000015">
    <property type="protein sequence ID" value="CSC82025.1"/>
    <property type="molecule type" value="Genomic_DNA"/>
</dbReference>
<evidence type="ECO:0000313" key="3">
    <source>
        <dbReference type="Proteomes" id="UP000041770"/>
    </source>
</evidence>
<dbReference type="Proteomes" id="UP000044806">
    <property type="component" value="Unassembled WGS sequence"/>
</dbReference>
<accession>A0A655ZCK1</accession>
<proteinExistence type="predicted"/>